<organism evidence="1 2">
    <name type="scientific">Carnegiea gigantea</name>
    <dbReference type="NCBI Taxonomy" id="171969"/>
    <lineage>
        <taxon>Eukaryota</taxon>
        <taxon>Viridiplantae</taxon>
        <taxon>Streptophyta</taxon>
        <taxon>Embryophyta</taxon>
        <taxon>Tracheophyta</taxon>
        <taxon>Spermatophyta</taxon>
        <taxon>Magnoliopsida</taxon>
        <taxon>eudicotyledons</taxon>
        <taxon>Gunneridae</taxon>
        <taxon>Pentapetalae</taxon>
        <taxon>Caryophyllales</taxon>
        <taxon>Cactineae</taxon>
        <taxon>Cactaceae</taxon>
        <taxon>Cactoideae</taxon>
        <taxon>Echinocereeae</taxon>
        <taxon>Carnegiea</taxon>
    </lineage>
</organism>
<keyword evidence="2" id="KW-1185">Reference proteome</keyword>
<proteinExistence type="predicted"/>
<protein>
    <submittedName>
        <fullName evidence="1">Uncharacterized protein</fullName>
    </submittedName>
</protein>
<dbReference type="Proteomes" id="UP001153076">
    <property type="component" value="Unassembled WGS sequence"/>
</dbReference>
<sequence length="174" mass="18887">MGFECTSLVATSKASPSSPMLLVPPKRVKNSLIFKTSIGGWELTLAWQQLMGLVVWEGPSAGFEPSNSNSNNDGCDWDGFNPSWLLAVSRKEQVAKMRLRLREALGVPDGCLPLSGVITFVGVISASDISLNRMALNKAQYTGTLVRLLRFQAKRPPNVSRSLTERKEVGAGAH</sequence>
<reference evidence="1" key="1">
    <citation type="submission" date="2022-04" db="EMBL/GenBank/DDBJ databases">
        <title>Carnegiea gigantea Genome sequencing and assembly v2.</title>
        <authorList>
            <person name="Copetti D."/>
            <person name="Sanderson M.J."/>
            <person name="Burquez A."/>
            <person name="Wojciechowski M.F."/>
        </authorList>
    </citation>
    <scope>NUCLEOTIDE SEQUENCE</scope>
    <source>
        <strain evidence="1">SGP5-SGP5p</strain>
        <tissue evidence="1">Aerial part</tissue>
    </source>
</reference>
<evidence type="ECO:0000313" key="2">
    <source>
        <dbReference type="Proteomes" id="UP001153076"/>
    </source>
</evidence>
<gene>
    <name evidence="1" type="ORF">Cgig2_018631</name>
</gene>
<name>A0A9Q1KG80_9CARY</name>
<comment type="caution">
    <text evidence="1">The sequence shown here is derived from an EMBL/GenBank/DDBJ whole genome shotgun (WGS) entry which is preliminary data.</text>
</comment>
<evidence type="ECO:0000313" key="1">
    <source>
        <dbReference type="EMBL" id="KAJ8442375.1"/>
    </source>
</evidence>
<accession>A0A9Q1KG80</accession>
<dbReference type="AlphaFoldDB" id="A0A9Q1KG80"/>
<dbReference type="EMBL" id="JAKOGI010000142">
    <property type="protein sequence ID" value="KAJ8442375.1"/>
    <property type="molecule type" value="Genomic_DNA"/>
</dbReference>